<dbReference type="InterPro" id="IPR011990">
    <property type="entry name" value="TPR-like_helical_dom_sf"/>
</dbReference>
<gene>
    <name evidence="4" type="ORF">EWV53_07550</name>
</gene>
<evidence type="ECO:0000313" key="5">
    <source>
        <dbReference type="Proteomes" id="UP000317165"/>
    </source>
</evidence>
<dbReference type="SUPFAM" id="SSF48452">
    <property type="entry name" value="TPR-like"/>
    <property type="match status" value="1"/>
</dbReference>
<evidence type="ECO:0000313" key="4">
    <source>
        <dbReference type="EMBL" id="TRV63932.1"/>
    </source>
</evidence>
<dbReference type="EMBL" id="SFAC01000090">
    <property type="protein sequence ID" value="TRV63932.1"/>
    <property type="molecule type" value="Genomic_DNA"/>
</dbReference>
<dbReference type="PANTHER" id="PTHR10098">
    <property type="entry name" value="RAPSYN-RELATED"/>
    <property type="match status" value="1"/>
</dbReference>
<dbReference type="Gene3D" id="1.25.40.10">
    <property type="entry name" value="Tetratricopeptide repeat domain"/>
    <property type="match status" value="1"/>
</dbReference>
<feature type="repeat" description="TPR" evidence="1">
    <location>
        <begin position="195"/>
        <end position="228"/>
    </location>
</feature>
<proteinExistence type="predicted"/>
<feature type="domain" description="CHAT" evidence="3">
    <location>
        <begin position="520"/>
        <end position="787"/>
    </location>
</feature>
<name>A0A552Q3Z4_9CHRO</name>
<dbReference type="InterPro" id="IPR024983">
    <property type="entry name" value="CHAT_dom"/>
</dbReference>
<evidence type="ECO:0000256" key="2">
    <source>
        <dbReference type="SAM" id="Phobius"/>
    </source>
</evidence>
<dbReference type="PROSITE" id="PS50293">
    <property type="entry name" value="TPR_REGION"/>
    <property type="match status" value="1"/>
</dbReference>
<dbReference type="SMART" id="SM00028">
    <property type="entry name" value="TPR"/>
    <property type="match status" value="3"/>
</dbReference>
<dbReference type="Pfam" id="PF00515">
    <property type="entry name" value="TPR_1"/>
    <property type="match status" value="1"/>
</dbReference>
<comment type="caution">
    <text evidence="4">The sequence shown here is derived from an EMBL/GenBank/DDBJ whole genome shotgun (WGS) entry which is preliminary data.</text>
</comment>
<protein>
    <submittedName>
        <fullName evidence="4">CHAT domain-containing protein</fullName>
    </submittedName>
</protein>
<keyword evidence="2" id="KW-1133">Transmembrane helix</keyword>
<keyword evidence="2" id="KW-0812">Transmembrane</keyword>
<feature type="transmembrane region" description="Helical" evidence="2">
    <location>
        <begin position="454"/>
        <end position="471"/>
    </location>
</feature>
<dbReference type="Pfam" id="PF13181">
    <property type="entry name" value="TPR_8"/>
    <property type="match status" value="1"/>
</dbReference>
<dbReference type="InterPro" id="IPR019734">
    <property type="entry name" value="TPR_rpt"/>
</dbReference>
<organism evidence="4 5">
    <name type="scientific">Microcystis panniformis Mp_MB_F_20051200_S9</name>
    <dbReference type="NCBI Taxonomy" id="2486223"/>
    <lineage>
        <taxon>Bacteria</taxon>
        <taxon>Bacillati</taxon>
        <taxon>Cyanobacteriota</taxon>
        <taxon>Cyanophyceae</taxon>
        <taxon>Oscillatoriophycideae</taxon>
        <taxon>Chroococcales</taxon>
        <taxon>Microcystaceae</taxon>
        <taxon>Microcystis</taxon>
    </lineage>
</organism>
<evidence type="ECO:0000256" key="1">
    <source>
        <dbReference type="PROSITE-ProRule" id="PRU00339"/>
    </source>
</evidence>
<keyword evidence="2" id="KW-0472">Membrane</keyword>
<dbReference type="Proteomes" id="UP000317165">
    <property type="component" value="Unassembled WGS sequence"/>
</dbReference>
<feature type="transmembrane region" description="Helical" evidence="2">
    <location>
        <begin position="430"/>
        <end position="447"/>
    </location>
</feature>
<sequence>MKLSQLATTVIIALTSSLFNPFHYGNFNPLGIASVLAADVYVNNPKRPINGKPLTLEQAHYLVFIPQALVQHGNTLSEADKKAIIEDMPKIQEFLEENDGKIEWDKICTVYQIAEDWKRAINACKKELESQQSNIEQGQVLGELGINDPFTKLAEAYIGAGEYDNAINYLNKGLDFSQVGHLLGLPKETNFKFSYLLSMNLGTIYLKLGNYQESIKYFQQALDNVLSNQQAFMCETCQTSEFHGMVSSIHEGIAFALLWQGNLQEAEKSFTEAMKNDEISWEQTVRFFKTPLGISYSDAGMTEGNLVNEVFSYPYGLQELKVKQGKYNEALEFAERGRTRILSYSISKSNDTSITIPEIQQLARKKNATIVKYSWLESPKIYIWVIQPSGEIYFSQVDLSQPSINPQQTQGHSFARGISLNSNSSINSKLLIPLGILLIGISLSYFLLRHRKPLMIVGIVASGLTSSFLFFQQNQTPSLNIDNKSLVQLTQQTFATVRSNNRDTLSNAVTAKTCQDQNQCLDRLSQILIAPIAKFLPKNPEESVIFIPDRELFRVPFAALKTADGKYLIEKHPIQISPSIQTLQLIDQESSNNTLNLTSNALIVGNPTMPKMENGQQLPALPGTEKEAEAISQMLGTQPLIGEQANIQNVIGQMPNADIIHLATHGNDQAIALAPTNGQSGFLSGEIYRMHLRANLVVLSACDTGLGDITSDGVVGIARPFIAAGVKSVVVSLWSVPDAATSDLMIEFYNNLKTKPNKAQALQQAMLTIMKQHPEPVNWAGFILVGEAE</sequence>
<evidence type="ECO:0000259" key="3">
    <source>
        <dbReference type="Pfam" id="PF12770"/>
    </source>
</evidence>
<dbReference type="PROSITE" id="PS50005">
    <property type="entry name" value="TPR"/>
    <property type="match status" value="1"/>
</dbReference>
<reference evidence="4 5" key="1">
    <citation type="submission" date="2019-01" db="EMBL/GenBank/DDBJ databases">
        <title>Coherence of Microcystis species and biogeography revealed through population genomics.</title>
        <authorList>
            <person name="Perez-Carrascal O.M."/>
            <person name="Terrat Y."/>
            <person name="Giani A."/>
            <person name="Fortin N."/>
            <person name="Tromas N."/>
            <person name="Shapiro B.J."/>
        </authorList>
    </citation>
    <scope>NUCLEOTIDE SEQUENCE [LARGE SCALE GENOMIC DNA]</scope>
    <source>
        <strain evidence="4">Mp_MB_F_20051200_S9</strain>
    </source>
</reference>
<keyword evidence="1" id="KW-0802">TPR repeat</keyword>
<accession>A0A552Q3Z4</accession>
<dbReference type="Pfam" id="PF12770">
    <property type="entry name" value="CHAT"/>
    <property type="match status" value="1"/>
</dbReference>
<dbReference type="AlphaFoldDB" id="A0A552Q3Z4"/>